<keyword evidence="2" id="KW-1185">Reference proteome</keyword>
<dbReference type="EMBL" id="JAURVH010001532">
    <property type="protein sequence ID" value="KAK5901468.1"/>
    <property type="molecule type" value="Genomic_DNA"/>
</dbReference>
<name>A0AAN8CHC6_CHAGU</name>
<dbReference type="Proteomes" id="UP001331515">
    <property type="component" value="Unassembled WGS sequence"/>
</dbReference>
<accession>A0AAN8CHC6</accession>
<dbReference type="AlphaFoldDB" id="A0AAN8CHC6"/>
<sequence length="165" mass="19491">MRKPVARKHSGNACSTRYDGVVDGMPTVHDCNQVLRSGKKRFLDIYNRMALSKIEVSPTEKTWYRYYCEAVMMLRHFQRPAAVEGMTVREWVNRKLTDGRYLTGIKNHKTRATHVATIALTLEEEAWYQGYYEFIRVCERGKRLFLLVCQRDEDHEWLKRPFATP</sequence>
<proteinExistence type="predicted"/>
<organism evidence="1 2">
    <name type="scientific">Champsocephalus gunnari</name>
    <name type="common">Mackerel icefish</name>
    <dbReference type="NCBI Taxonomy" id="52237"/>
    <lineage>
        <taxon>Eukaryota</taxon>
        <taxon>Metazoa</taxon>
        <taxon>Chordata</taxon>
        <taxon>Craniata</taxon>
        <taxon>Vertebrata</taxon>
        <taxon>Euteleostomi</taxon>
        <taxon>Actinopterygii</taxon>
        <taxon>Neopterygii</taxon>
        <taxon>Teleostei</taxon>
        <taxon>Neoteleostei</taxon>
        <taxon>Acanthomorphata</taxon>
        <taxon>Eupercaria</taxon>
        <taxon>Perciformes</taxon>
        <taxon>Notothenioidei</taxon>
        <taxon>Channichthyidae</taxon>
        <taxon>Champsocephalus</taxon>
    </lineage>
</organism>
<evidence type="ECO:0000313" key="2">
    <source>
        <dbReference type="Proteomes" id="UP001331515"/>
    </source>
</evidence>
<protein>
    <submittedName>
        <fullName evidence="1">Uncharacterized protein</fullName>
    </submittedName>
</protein>
<gene>
    <name evidence="1" type="ORF">CgunFtcFv8_026335</name>
</gene>
<comment type="caution">
    <text evidence="1">The sequence shown here is derived from an EMBL/GenBank/DDBJ whole genome shotgun (WGS) entry which is preliminary data.</text>
</comment>
<dbReference type="PANTHER" id="PTHR47306">
    <property type="entry name" value="SI:CH211-178J18.4-RELATED"/>
    <property type="match status" value="1"/>
</dbReference>
<evidence type="ECO:0000313" key="1">
    <source>
        <dbReference type="EMBL" id="KAK5901468.1"/>
    </source>
</evidence>
<dbReference type="PANTHER" id="PTHR47306:SF2">
    <property type="entry name" value="CORE-BINDING (CB) DOMAIN-CONTAINING PROTEIN"/>
    <property type="match status" value="1"/>
</dbReference>
<reference evidence="1 2" key="1">
    <citation type="journal article" date="2023" name="Mol. Biol. Evol.">
        <title>Genomics of Secondarily Temperate Adaptation in the Only Non-Antarctic Icefish.</title>
        <authorList>
            <person name="Rivera-Colon A.G."/>
            <person name="Rayamajhi N."/>
            <person name="Minhas B.F."/>
            <person name="Madrigal G."/>
            <person name="Bilyk K.T."/>
            <person name="Yoon V."/>
            <person name="Hune M."/>
            <person name="Gregory S."/>
            <person name="Cheng C.H.C."/>
            <person name="Catchen J.M."/>
        </authorList>
    </citation>
    <scope>NUCLEOTIDE SEQUENCE [LARGE SCALE GENOMIC DNA]</scope>
    <source>
        <tissue evidence="1">White muscle</tissue>
    </source>
</reference>